<protein>
    <submittedName>
        <fullName evidence="1">Uncharacterized protein</fullName>
    </submittedName>
</protein>
<evidence type="ECO:0000313" key="1">
    <source>
        <dbReference type="EMBL" id="KRZ70041.1"/>
    </source>
</evidence>
<sequence>LKESLPNDSIVHATHLVSRLKLCTIVIHPATVPHSSFCKILDPSQLCYFSHFEIEYYCD</sequence>
<proteinExistence type="predicted"/>
<feature type="non-terminal residue" evidence="1">
    <location>
        <position position="1"/>
    </location>
</feature>
<gene>
    <name evidence="1" type="ORF">T10_11535</name>
</gene>
<comment type="caution">
    <text evidence="1">The sequence shown here is derived from an EMBL/GenBank/DDBJ whole genome shotgun (WGS) entry which is preliminary data.</text>
</comment>
<dbReference type="AlphaFoldDB" id="A0A0V1ME63"/>
<organism evidence="1 2">
    <name type="scientific">Trichinella papuae</name>
    <dbReference type="NCBI Taxonomy" id="268474"/>
    <lineage>
        <taxon>Eukaryota</taxon>
        <taxon>Metazoa</taxon>
        <taxon>Ecdysozoa</taxon>
        <taxon>Nematoda</taxon>
        <taxon>Enoplea</taxon>
        <taxon>Dorylaimia</taxon>
        <taxon>Trichinellida</taxon>
        <taxon>Trichinellidae</taxon>
        <taxon>Trichinella</taxon>
    </lineage>
</organism>
<evidence type="ECO:0000313" key="2">
    <source>
        <dbReference type="Proteomes" id="UP000054843"/>
    </source>
</evidence>
<dbReference type="EMBL" id="JYDO01000122">
    <property type="protein sequence ID" value="KRZ70041.1"/>
    <property type="molecule type" value="Genomic_DNA"/>
</dbReference>
<dbReference type="Proteomes" id="UP000054843">
    <property type="component" value="Unassembled WGS sequence"/>
</dbReference>
<name>A0A0V1ME63_9BILA</name>
<keyword evidence="2" id="KW-1185">Reference proteome</keyword>
<reference evidence="1 2" key="1">
    <citation type="submission" date="2015-01" db="EMBL/GenBank/DDBJ databases">
        <title>Evolution of Trichinella species and genotypes.</title>
        <authorList>
            <person name="Korhonen P.K."/>
            <person name="Edoardo P."/>
            <person name="Giuseppe L.R."/>
            <person name="Gasser R.B."/>
        </authorList>
    </citation>
    <scope>NUCLEOTIDE SEQUENCE [LARGE SCALE GENOMIC DNA]</scope>
    <source>
        <strain evidence="1">ISS1980</strain>
    </source>
</reference>
<dbReference type="EMBL" id="JYDO01000122">
    <property type="protein sequence ID" value="KRZ70042.1"/>
    <property type="molecule type" value="Genomic_DNA"/>
</dbReference>
<accession>A0A0V1ME63</accession>